<organism evidence="2 3">
    <name type="scientific">Plutella xylostella</name>
    <name type="common">Diamondback moth</name>
    <name type="synonym">Plutella maculipennis</name>
    <dbReference type="NCBI Taxonomy" id="51655"/>
    <lineage>
        <taxon>Eukaryota</taxon>
        <taxon>Metazoa</taxon>
        <taxon>Ecdysozoa</taxon>
        <taxon>Arthropoda</taxon>
        <taxon>Hexapoda</taxon>
        <taxon>Insecta</taxon>
        <taxon>Pterygota</taxon>
        <taxon>Neoptera</taxon>
        <taxon>Endopterygota</taxon>
        <taxon>Lepidoptera</taxon>
        <taxon>Glossata</taxon>
        <taxon>Ditrysia</taxon>
        <taxon>Yponomeutoidea</taxon>
        <taxon>Plutellidae</taxon>
        <taxon>Plutella</taxon>
    </lineage>
</organism>
<reference evidence="2" key="1">
    <citation type="submission" date="2020-11" db="EMBL/GenBank/DDBJ databases">
        <authorList>
            <person name="Whiteford S."/>
        </authorList>
    </citation>
    <scope>NUCLEOTIDE SEQUENCE</scope>
</reference>
<proteinExistence type="predicted"/>
<accession>A0A8S4G746</accession>
<dbReference type="EMBL" id="CAJHNJ030000165">
    <property type="protein sequence ID" value="CAG9136863.1"/>
    <property type="molecule type" value="Genomic_DNA"/>
</dbReference>
<gene>
    <name evidence="2" type="ORF">PLXY2_LOCUS15120</name>
</gene>
<sequence length="153" mass="17452">MIAILRACRLRVSSPHQCRSTHSKLSTTPLKHPPSKKSRPPGIILPKKVAHFHVITRHHLVLSFTDTWIYAMCIPHTTSWLQVLWHLDIFRRSFRELSGHACLGPSCIFCALKQILTHNKCQIVNKAEQLLTGRHVFVQEEAYGRCIVGSSQL</sequence>
<keyword evidence="3" id="KW-1185">Reference proteome</keyword>
<evidence type="ECO:0000256" key="1">
    <source>
        <dbReference type="SAM" id="MobiDB-lite"/>
    </source>
</evidence>
<feature type="region of interest" description="Disordered" evidence="1">
    <location>
        <begin position="19"/>
        <end position="41"/>
    </location>
</feature>
<feature type="compositionally biased region" description="Polar residues" evidence="1">
    <location>
        <begin position="19"/>
        <end position="29"/>
    </location>
</feature>
<evidence type="ECO:0000313" key="3">
    <source>
        <dbReference type="Proteomes" id="UP000653454"/>
    </source>
</evidence>
<comment type="caution">
    <text evidence="2">The sequence shown here is derived from an EMBL/GenBank/DDBJ whole genome shotgun (WGS) entry which is preliminary data.</text>
</comment>
<dbReference type="Proteomes" id="UP000653454">
    <property type="component" value="Unassembled WGS sequence"/>
</dbReference>
<protein>
    <submittedName>
        <fullName evidence="2">(diamondback moth) hypothetical protein</fullName>
    </submittedName>
</protein>
<name>A0A8S4G746_PLUXY</name>
<evidence type="ECO:0000313" key="2">
    <source>
        <dbReference type="EMBL" id="CAG9136863.1"/>
    </source>
</evidence>
<dbReference type="AlphaFoldDB" id="A0A8S4G746"/>